<evidence type="ECO:0000256" key="4">
    <source>
        <dbReference type="ARBA" id="ARBA00022692"/>
    </source>
</evidence>
<comment type="caution">
    <text evidence="9">The sequence shown here is derived from an EMBL/GenBank/DDBJ whole genome shotgun (WGS) entry which is preliminary data.</text>
</comment>
<evidence type="ECO:0000256" key="5">
    <source>
        <dbReference type="ARBA" id="ARBA00022989"/>
    </source>
</evidence>
<sequence length="388" mass="42314">MSGVDLVAEIPSPSWSGFSIGPLTVHAYALCILAGILLALWLTSRRWRAMGGHEDDLWNIAIITVPAGIIGGRLYHIFSTPDPYFGPNGNPLDAFKIWNGGLGIWGAVALGMLAAWAVARYQGIRILPFLDAAAPGLILAQAVGRWGNWFNQELFGGPTTLPWGLRIDKYIDGQLNPNWPDPALPADTLFQPTFLYESLWNLAGCLILIFAAKRFRLGHGQVFALYICYYTLGRVWIEALRIDDAELVLGLRLNIWTSILVFAVGLVWFLVSRSRHKEPETSVYLPGARALAKHGRHEDDGADHSGPKAPGASGGPGTPRDDQQSRGEQQPGEQPGEAAPKRSRGSRQDRAEVEKPGFGFFGAVTSAISIIPDVRSRSRGNEDEKSGK</sequence>
<dbReference type="PROSITE" id="PS01311">
    <property type="entry name" value="LGT"/>
    <property type="match status" value="1"/>
</dbReference>
<dbReference type="EC" id="2.5.1.145" evidence="7"/>
<reference evidence="9 10" key="1">
    <citation type="submission" date="2024-01" db="EMBL/GenBank/DDBJ databases">
        <title>Characterization of antibiotic resistant novel bacterial strains and their environmental applications.</title>
        <authorList>
            <person name="Manzoor S."/>
            <person name="Abbas S."/>
            <person name="Arshad M."/>
            <person name="Ahmed I."/>
        </authorList>
    </citation>
    <scope>NUCLEOTIDE SEQUENCE [LARGE SCALE GENOMIC DNA]</scope>
    <source>
        <strain evidence="9 10">NCCP-602</strain>
    </source>
</reference>
<feature type="transmembrane region" description="Helical" evidence="7">
    <location>
        <begin position="223"/>
        <end position="241"/>
    </location>
</feature>
<feature type="transmembrane region" description="Helical" evidence="7">
    <location>
        <begin position="25"/>
        <end position="44"/>
    </location>
</feature>
<dbReference type="RefSeq" id="WP_339392708.1">
    <property type="nucleotide sequence ID" value="NZ_BAAAAF010000006.1"/>
</dbReference>
<comment type="similarity">
    <text evidence="1 7">Belongs to the Lgt family.</text>
</comment>
<comment type="function">
    <text evidence="7">Catalyzes the transfer of the diacylglyceryl group from phosphatidylglycerol to the sulfhydryl group of the N-terminal cysteine of a prolipoprotein, the first step in the formation of mature lipoproteins.</text>
</comment>
<keyword evidence="4 7" id="KW-0812">Transmembrane</keyword>
<dbReference type="EMBL" id="BAAAAF010000006">
    <property type="protein sequence ID" value="GAA0035869.1"/>
    <property type="molecule type" value="Genomic_DNA"/>
</dbReference>
<comment type="pathway">
    <text evidence="7">Protein modification; lipoprotein biosynthesis (diacylglyceryl transfer).</text>
</comment>
<evidence type="ECO:0000256" key="2">
    <source>
        <dbReference type="ARBA" id="ARBA00022475"/>
    </source>
</evidence>
<comment type="catalytic activity">
    <reaction evidence="7">
        <text>L-cysteinyl-[prolipoprotein] + a 1,2-diacyl-sn-glycero-3-phospho-(1'-sn-glycerol) = an S-1,2-diacyl-sn-glyceryl-L-cysteinyl-[prolipoprotein] + sn-glycerol 1-phosphate + H(+)</text>
        <dbReference type="Rhea" id="RHEA:56712"/>
        <dbReference type="Rhea" id="RHEA-COMP:14679"/>
        <dbReference type="Rhea" id="RHEA-COMP:14680"/>
        <dbReference type="ChEBI" id="CHEBI:15378"/>
        <dbReference type="ChEBI" id="CHEBI:29950"/>
        <dbReference type="ChEBI" id="CHEBI:57685"/>
        <dbReference type="ChEBI" id="CHEBI:64716"/>
        <dbReference type="ChEBI" id="CHEBI:140658"/>
        <dbReference type="EC" id="2.5.1.145"/>
    </reaction>
</comment>
<dbReference type="HAMAP" id="MF_01147">
    <property type="entry name" value="Lgt"/>
    <property type="match status" value="1"/>
</dbReference>
<gene>
    <name evidence="7 9" type="primary">lgt</name>
    <name evidence="9" type="ORF">NCCP602_18300</name>
</gene>
<feature type="transmembrane region" description="Helical" evidence="7">
    <location>
        <begin position="56"/>
        <end position="77"/>
    </location>
</feature>
<feature type="binding site" evidence="7">
    <location>
        <position position="145"/>
    </location>
    <ligand>
        <name>a 1,2-diacyl-sn-glycero-3-phospho-(1'-sn-glycerol)</name>
        <dbReference type="ChEBI" id="CHEBI:64716"/>
    </ligand>
</feature>
<dbReference type="Pfam" id="PF01790">
    <property type="entry name" value="LGT"/>
    <property type="match status" value="1"/>
</dbReference>
<keyword evidence="2 7" id="KW-1003">Cell membrane</keyword>
<dbReference type="InterPro" id="IPR001640">
    <property type="entry name" value="Lgt"/>
</dbReference>
<dbReference type="NCBIfam" id="TIGR00544">
    <property type="entry name" value="lgt"/>
    <property type="match status" value="1"/>
</dbReference>
<feature type="transmembrane region" description="Helical" evidence="7">
    <location>
        <begin position="97"/>
        <end position="119"/>
    </location>
</feature>
<proteinExistence type="inferred from homology"/>
<evidence type="ECO:0000256" key="6">
    <source>
        <dbReference type="ARBA" id="ARBA00023136"/>
    </source>
</evidence>
<evidence type="ECO:0000256" key="3">
    <source>
        <dbReference type="ARBA" id="ARBA00022679"/>
    </source>
</evidence>
<evidence type="ECO:0000256" key="7">
    <source>
        <dbReference type="HAMAP-Rule" id="MF_01147"/>
    </source>
</evidence>
<feature type="compositionally biased region" description="Basic and acidic residues" evidence="8">
    <location>
        <begin position="346"/>
        <end position="355"/>
    </location>
</feature>
<feature type="region of interest" description="Disordered" evidence="8">
    <location>
        <begin position="294"/>
        <end position="388"/>
    </location>
</feature>
<evidence type="ECO:0000256" key="1">
    <source>
        <dbReference type="ARBA" id="ARBA00007150"/>
    </source>
</evidence>
<feature type="compositionally biased region" description="Basic and acidic residues" evidence="8">
    <location>
        <begin position="374"/>
        <end position="388"/>
    </location>
</feature>
<evidence type="ECO:0000256" key="8">
    <source>
        <dbReference type="SAM" id="MobiDB-lite"/>
    </source>
</evidence>
<protein>
    <recommendedName>
        <fullName evidence="7">Phosphatidylglycerol--prolipoprotein diacylglyceryl transferase</fullName>
        <ecNumber evidence="7">2.5.1.145</ecNumber>
    </recommendedName>
</protein>
<dbReference type="Proteomes" id="UP001498238">
    <property type="component" value="Unassembled WGS sequence"/>
</dbReference>
<accession>A0ABP3CB52</accession>
<keyword evidence="3 7" id="KW-0808">Transferase</keyword>
<keyword evidence="10" id="KW-1185">Reference proteome</keyword>
<name>A0ABP3CB52_9MICO</name>
<comment type="subcellular location">
    <subcellularLocation>
        <location evidence="7">Cell membrane</location>
        <topology evidence="7">Multi-pass membrane protein</topology>
    </subcellularLocation>
</comment>
<feature type="transmembrane region" description="Helical" evidence="7">
    <location>
        <begin position="194"/>
        <end position="211"/>
    </location>
</feature>
<feature type="transmembrane region" description="Helical" evidence="7">
    <location>
        <begin position="126"/>
        <end position="144"/>
    </location>
</feature>
<keyword evidence="5 7" id="KW-1133">Transmembrane helix</keyword>
<organism evidence="9 10">
    <name type="scientific">Brevibacterium metallidurans</name>
    <dbReference type="NCBI Taxonomy" id="1482676"/>
    <lineage>
        <taxon>Bacteria</taxon>
        <taxon>Bacillati</taxon>
        <taxon>Actinomycetota</taxon>
        <taxon>Actinomycetes</taxon>
        <taxon>Micrococcales</taxon>
        <taxon>Brevibacteriaceae</taxon>
        <taxon>Brevibacterium</taxon>
    </lineage>
</organism>
<dbReference type="PANTHER" id="PTHR30589:SF0">
    <property type="entry name" value="PHOSPHATIDYLGLYCEROL--PROLIPOPROTEIN DIACYLGLYCERYL TRANSFERASE"/>
    <property type="match status" value="1"/>
</dbReference>
<evidence type="ECO:0000313" key="10">
    <source>
        <dbReference type="Proteomes" id="UP001498238"/>
    </source>
</evidence>
<feature type="transmembrane region" description="Helical" evidence="7">
    <location>
        <begin position="253"/>
        <end position="271"/>
    </location>
</feature>
<dbReference type="GO" id="GO:0016740">
    <property type="term" value="F:transferase activity"/>
    <property type="evidence" value="ECO:0007669"/>
    <property type="project" value="UniProtKB-KW"/>
</dbReference>
<dbReference type="PANTHER" id="PTHR30589">
    <property type="entry name" value="PROLIPOPROTEIN DIACYLGLYCERYL TRANSFERASE"/>
    <property type="match status" value="1"/>
</dbReference>
<feature type="compositionally biased region" description="Basic and acidic residues" evidence="8">
    <location>
        <begin position="296"/>
        <end position="306"/>
    </location>
</feature>
<keyword evidence="6 7" id="KW-0472">Membrane</keyword>
<evidence type="ECO:0000313" key="9">
    <source>
        <dbReference type="EMBL" id="GAA0035869.1"/>
    </source>
</evidence>